<dbReference type="RefSeq" id="WP_375063459.1">
    <property type="nucleotide sequence ID" value="NZ_JBHGBT010000011.1"/>
</dbReference>
<evidence type="ECO:0000313" key="1">
    <source>
        <dbReference type="EMBL" id="MFB4195513.1"/>
    </source>
</evidence>
<dbReference type="EMBL" id="JBHGBT010000011">
    <property type="protein sequence ID" value="MFB4195513.1"/>
    <property type="molecule type" value="Genomic_DNA"/>
</dbReference>
<proteinExistence type="predicted"/>
<sequence>MLRFAEATHPGDTRLASLVEPNVAGLSRYRDTLLHMSRGTGFWGSPVRLDADPDIPAVELVSPRA</sequence>
<organism evidence="1 2">
    <name type="scientific">Streptomyces carpaticus</name>
    <dbReference type="NCBI Taxonomy" id="285558"/>
    <lineage>
        <taxon>Bacteria</taxon>
        <taxon>Bacillati</taxon>
        <taxon>Actinomycetota</taxon>
        <taxon>Actinomycetes</taxon>
        <taxon>Kitasatosporales</taxon>
        <taxon>Streptomycetaceae</taxon>
        <taxon>Streptomyces</taxon>
    </lineage>
</organism>
<dbReference type="Proteomes" id="UP001577267">
    <property type="component" value="Unassembled WGS sequence"/>
</dbReference>
<evidence type="ECO:0000313" key="2">
    <source>
        <dbReference type="Proteomes" id="UP001577267"/>
    </source>
</evidence>
<gene>
    <name evidence="1" type="ORF">ACE11A_14230</name>
</gene>
<name>A0ABV4ZMZ9_9ACTN</name>
<comment type="caution">
    <text evidence="1">The sequence shown here is derived from an EMBL/GenBank/DDBJ whole genome shotgun (WGS) entry which is preliminary data.</text>
</comment>
<accession>A0ABV4ZMZ9</accession>
<keyword evidence="2" id="KW-1185">Reference proteome</keyword>
<reference evidence="1 2" key="1">
    <citation type="submission" date="2024-09" db="EMBL/GenBank/DDBJ databases">
        <title>Draft genome sequence of multifaceted antimicrobials producing Streptomyces sp. strain FH1.</title>
        <authorList>
            <person name="Hassan F."/>
            <person name="Ali H."/>
            <person name="Hassan N."/>
            <person name="Nawaz A."/>
        </authorList>
    </citation>
    <scope>NUCLEOTIDE SEQUENCE [LARGE SCALE GENOMIC DNA]</scope>
    <source>
        <strain evidence="1 2">FH1</strain>
    </source>
</reference>
<protein>
    <submittedName>
        <fullName evidence="1">Uncharacterized protein</fullName>
    </submittedName>
</protein>